<gene>
    <name evidence="2" type="ORF">FWK35_00028502</name>
</gene>
<dbReference type="AlphaFoldDB" id="A0A6G0YVQ3"/>
<sequence>MAVTLERSRHKTKSDKKNNIQMENHNFNRKKETTINRLRIGHPRLTHEYLVSKEEPLTCEECGTPLTIKHILTECQLYQQERINLNITLDSLLGPDPAQNRKILNFLKSINLIDLI</sequence>
<reference evidence="2 3" key="1">
    <citation type="submission" date="2019-08" db="EMBL/GenBank/DDBJ databases">
        <title>Whole genome of Aphis craccivora.</title>
        <authorList>
            <person name="Voronova N.V."/>
            <person name="Shulinski R.S."/>
            <person name="Bandarenka Y.V."/>
            <person name="Zhorov D.G."/>
            <person name="Warner D."/>
        </authorList>
    </citation>
    <scope>NUCLEOTIDE SEQUENCE [LARGE SCALE GENOMIC DNA]</scope>
    <source>
        <strain evidence="2">180601</strain>
        <tissue evidence="2">Whole Body</tissue>
    </source>
</reference>
<evidence type="ECO:0000313" key="2">
    <source>
        <dbReference type="EMBL" id="KAF0761855.1"/>
    </source>
</evidence>
<name>A0A6G0YVQ3_APHCR</name>
<dbReference type="Proteomes" id="UP000478052">
    <property type="component" value="Unassembled WGS sequence"/>
</dbReference>
<organism evidence="2 3">
    <name type="scientific">Aphis craccivora</name>
    <name type="common">Cowpea aphid</name>
    <dbReference type="NCBI Taxonomy" id="307492"/>
    <lineage>
        <taxon>Eukaryota</taxon>
        <taxon>Metazoa</taxon>
        <taxon>Ecdysozoa</taxon>
        <taxon>Arthropoda</taxon>
        <taxon>Hexapoda</taxon>
        <taxon>Insecta</taxon>
        <taxon>Pterygota</taxon>
        <taxon>Neoptera</taxon>
        <taxon>Paraneoptera</taxon>
        <taxon>Hemiptera</taxon>
        <taxon>Sternorrhyncha</taxon>
        <taxon>Aphidomorpha</taxon>
        <taxon>Aphidoidea</taxon>
        <taxon>Aphididae</taxon>
        <taxon>Aphidini</taxon>
        <taxon>Aphis</taxon>
        <taxon>Aphis</taxon>
    </lineage>
</organism>
<dbReference type="EMBL" id="VUJU01002282">
    <property type="protein sequence ID" value="KAF0761855.1"/>
    <property type="molecule type" value="Genomic_DNA"/>
</dbReference>
<comment type="caution">
    <text evidence="2">The sequence shown here is derived from an EMBL/GenBank/DDBJ whole genome shotgun (WGS) entry which is preliminary data.</text>
</comment>
<evidence type="ECO:0000256" key="1">
    <source>
        <dbReference type="SAM" id="MobiDB-lite"/>
    </source>
</evidence>
<dbReference type="OrthoDB" id="6621833at2759"/>
<keyword evidence="3" id="KW-1185">Reference proteome</keyword>
<feature type="region of interest" description="Disordered" evidence="1">
    <location>
        <begin position="1"/>
        <end position="25"/>
    </location>
</feature>
<evidence type="ECO:0000313" key="3">
    <source>
        <dbReference type="Proteomes" id="UP000478052"/>
    </source>
</evidence>
<protein>
    <submittedName>
        <fullName evidence="2">RNase H domain-containing protein</fullName>
    </submittedName>
</protein>
<accession>A0A6G0YVQ3</accession>
<proteinExistence type="predicted"/>